<comment type="subunit">
    <text evidence="10">Homotetramer; disulfide-linked.</text>
</comment>
<dbReference type="Gene3D" id="2.60.40.10">
    <property type="entry name" value="Immunoglobulins"/>
    <property type="match status" value="2"/>
</dbReference>
<dbReference type="Pfam" id="PF07678">
    <property type="entry name" value="TED_complement"/>
    <property type="match status" value="1"/>
</dbReference>
<evidence type="ECO:0000256" key="9">
    <source>
        <dbReference type="ARBA" id="ARBA00023180"/>
    </source>
</evidence>
<dbReference type="Gene3D" id="2.60.120.1540">
    <property type="match status" value="1"/>
</dbReference>
<dbReference type="FunFam" id="1.50.10.20:FF:000001">
    <property type="entry name" value="CD109 isoform 1"/>
    <property type="match status" value="1"/>
</dbReference>
<dbReference type="SUPFAM" id="SSF81296">
    <property type="entry name" value="E set domains"/>
    <property type="match status" value="1"/>
</dbReference>
<dbReference type="SMART" id="SM01359">
    <property type="entry name" value="A2M_N_2"/>
    <property type="match status" value="1"/>
</dbReference>
<reference evidence="15 16" key="1">
    <citation type="submission" date="2017-10" db="EMBL/GenBank/DDBJ databases">
        <title>A new Pekin duck reference genome.</title>
        <authorList>
            <person name="Hou Z.-C."/>
            <person name="Zhou Z.-K."/>
            <person name="Zhu F."/>
            <person name="Hou S.-S."/>
        </authorList>
    </citation>
    <scope>NUCLEOTIDE SEQUENCE [LARGE SCALE GENOMIC DNA]</scope>
</reference>
<dbReference type="InterPro" id="IPR001599">
    <property type="entry name" value="Macroglobln_a2"/>
</dbReference>
<dbReference type="GeneTree" id="ENSGT00940000154904"/>
<reference evidence="15" key="3">
    <citation type="submission" date="2025-09" db="UniProtKB">
        <authorList>
            <consortium name="Ensembl"/>
        </authorList>
    </citation>
    <scope>IDENTIFICATION</scope>
</reference>
<keyword evidence="9" id="KW-0325">Glycoprotein</keyword>
<evidence type="ECO:0000256" key="1">
    <source>
        <dbReference type="ARBA" id="ARBA00004613"/>
    </source>
</evidence>
<reference evidence="15" key="2">
    <citation type="submission" date="2025-08" db="UniProtKB">
        <authorList>
            <consortium name="Ensembl"/>
        </authorList>
    </citation>
    <scope>IDENTIFICATION</scope>
</reference>
<dbReference type="CDD" id="cd02897">
    <property type="entry name" value="A2M_2"/>
    <property type="match status" value="1"/>
</dbReference>
<protein>
    <recommendedName>
        <fullName evidence="17">Alpha-2-macroglobulin</fullName>
    </recommendedName>
</protein>
<feature type="chain" id="PRO_5019865663" description="Alpha-2-macroglobulin" evidence="11">
    <location>
        <begin position="27"/>
        <end position="1531"/>
    </location>
</feature>
<dbReference type="Gene3D" id="2.60.40.1930">
    <property type="match status" value="2"/>
</dbReference>
<keyword evidence="6" id="KW-0722">Serine protease inhibitor</keyword>
<dbReference type="SMART" id="SM01360">
    <property type="entry name" value="A2M"/>
    <property type="match status" value="1"/>
</dbReference>
<evidence type="ECO:0000256" key="2">
    <source>
        <dbReference type="ARBA" id="ARBA00010952"/>
    </source>
</evidence>
<dbReference type="Pfam" id="PF17791">
    <property type="entry name" value="MG3"/>
    <property type="match status" value="1"/>
</dbReference>
<evidence type="ECO:0008006" key="17">
    <source>
        <dbReference type="Google" id="ProtNLM"/>
    </source>
</evidence>
<dbReference type="Pfam" id="PF07677">
    <property type="entry name" value="A2M_recep"/>
    <property type="match status" value="1"/>
</dbReference>
<dbReference type="Pfam" id="PF07703">
    <property type="entry name" value="A2M_BRD"/>
    <property type="match status" value="1"/>
</dbReference>
<dbReference type="Gene3D" id="2.20.130.20">
    <property type="match status" value="1"/>
</dbReference>
<sequence length="1531" mass="171104">MGKDWLFGKPNIFLLFLFFLPGNTSPTTEPQYMVLLPFLIHTDAPEKVCIQLTHLNESVTLSATLEYQGENRSLIDDVVSEKDIFTCIPFSLPKSNSTSVAFLTVMVKGETQQFRSRKSVLVKNSESLVFVQTDKPIYKPGQTVLFRIVSLDKDFHPLNEKFPLVYIQDPQRNRIYQWQGVELEIGLIELSFPLTSDPMQGSYKIVVQKSVTSHVEHSFSVEEYVLPKYEVLVKLPKMITIEDKEIPVSVCGLYTYGKPVPGLVNVQVCRKFSHSGSHCYGKDSEAVCEEFVRQADARGCVSDVVRTKIFQLQRSGYKMNIEVQGKITEDGTGIEMVGTGSCEITSIMSKVSFHLLDSYYRPGIPLFGMVKLVDGIDAPIANETIRISVNEGNYEGNYTTDEQGQSWFSIDTTTFTEASLEIRAEHKPELNCYDSDWITPSYEHALHSISRFYSPSNSFLKIEPKHETLSCGFPTEVRVHYVFTPDVIGEQKKIVIYYLVMAKGSIMLADTHDLTVNPGDAYGIFRLTFPVEATIAPKARMLVYTTLPSGEVIASSADFQVESCLPNKVSLSFIPKEGLPASNTRLQLHSSPKSLCAIRAVDKSVLLMKPEDELSHRSLYDLLPEEMKEIQGYSFKDYYLEDDNVNPCLSLDNILLNGFVYVPISPDGKGDAYDILKLLGLKVFTSSKIHKPEICRRYREHVMESNYMVANFVDSMQPYYDSYEMMEETDAGHPVETIRKYFPETWIWDIVSVNSEGNAELDVTIPDTITEWKANAFCTSSDTGFGLSPTVSLRAFQPFFVELTLPYSVVRGEAFTLKATIFNYLTACIRVSVSLAKSTHFLAAPVEKEEESYCICLNERKTVAWAVTPKSLGQVEFSVSAEALQNQQPCGNAIVETPEKGRKDTVIRQLLVEPEGMEVETTYNSVICASEKSMSETVALVLPENVVDGSARAYFSVLGDIMGTSMQNLHQLLQMPFGCGEQNMVLFAPNIYVLDYLNKTGQLSEEIKSKAIGYLVSGYQRQLNYKHWDGSYSTFGPQFGQAGNTWLTAFVLKSFAQARPYIFIYEKHIQDALIWLTQKQKENGCFHSSGTLLNNAMKGGVDNEVSLTAYITIALLEIPLPVTHSVVRNALFCLETAANAEENHVYTKALLAYTFALAGMEEKRKAMLGLLEKEAVKKDGSVHWQRPGKEMVADLPYYHYRAPSAEVEMTAYVLLAHLTTQPAPSQQELSFASLIAKWISGQQNPNGGFSSTQDTVVALQALSLYGAVTYAKSGTASQVTLRSGGDFQQDFQVDPSNRLLLQRVPLPQVPGEYSAEVSGEGCVYLQTSLRYNVQPTQEDAPFTLHVYTTPETCEDSQAHKVFNIGINVSYTGERNVSNMVIVDVKMLSGFIPVKSSVRKLQQRLGIERTDLSTNHVLVYLEKLNSETLSFSFTVERDIPVQGLKPAQVKVYDYYETGKCGSGGALGNEHGELDMWRCMGALGTYSWPWHPSLCQPTALLSPSPSVFQMSLPHRSTALPAPQVEYRGTDDMF</sequence>
<evidence type="ECO:0000256" key="10">
    <source>
        <dbReference type="ARBA" id="ARBA00038769"/>
    </source>
</evidence>
<proteinExistence type="inferred from homology"/>
<keyword evidence="5 11" id="KW-0732">Signal</keyword>
<dbReference type="PROSITE" id="PS00477">
    <property type="entry name" value="ALPHA_2_MACROGLOBULIN"/>
    <property type="match status" value="1"/>
</dbReference>
<dbReference type="PANTHER" id="PTHR11412:SF165">
    <property type="entry name" value="ALPHA-2-MACROGLOBULIN"/>
    <property type="match status" value="1"/>
</dbReference>
<keyword evidence="7" id="KW-0882">Thioester bond</keyword>
<dbReference type="FunFam" id="2.60.40.1930:FF:000001">
    <property type="entry name" value="CD109 isoform 3"/>
    <property type="match status" value="1"/>
</dbReference>
<dbReference type="Proteomes" id="UP000016666">
    <property type="component" value="Chromosome 1"/>
</dbReference>
<dbReference type="STRING" id="8840.ENSAPLP00000020128"/>
<dbReference type="InterPro" id="IPR040839">
    <property type="entry name" value="MG4"/>
</dbReference>
<accession>A0A493T350</accession>
<dbReference type="InterPro" id="IPR013783">
    <property type="entry name" value="Ig-like_fold"/>
</dbReference>
<dbReference type="InterPro" id="IPR011625">
    <property type="entry name" value="A2M_N_BRD"/>
</dbReference>
<dbReference type="Pfam" id="PF01835">
    <property type="entry name" value="MG2"/>
    <property type="match status" value="1"/>
</dbReference>
<dbReference type="PANTHER" id="PTHR11412">
    <property type="entry name" value="MACROGLOBULIN / COMPLEMENT"/>
    <property type="match status" value="1"/>
</dbReference>
<dbReference type="FunFam" id="2.60.40.10:FF:000312">
    <property type="entry name" value="Alpha-2-macroglobulin like 1"/>
    <property type="match status" value="1"/>
</dbReference>
<dbReference type="Gene3D" id="2.60.40.1940">
    <property type="match status" value="1"/>
</dbReference>
<dbReference type="SUPFAM" id="SSF49410">
    <property type="entry name" value="Alpha-macroglobulin receptor domain"/>
    <property type="match status" value="1"/>
</dbReference>
<dbReference type="InterPro" id="IPR014756">
    <property type="entry name" value="Ig_E-set"/>
</dbReference>
<dbReference type="InterPro" id="IPR019742">
    <property type="entry name" value="MacrogloblnA2_CS"/>
</dbReference>
<dbReference type="InterPro" id="IPR009048">
    <property type="entry name" value="A-macroglobulin_rcpt-bd"/>
</dbReference>
<comment type="similarity">
    <text evidence="2">Belongs to the protease inhibitor I39 (alpha-2-macroglobulin) family.</text>
</comment>
<evidence type="ECO:0000313" key="15">
    <source>
        <dbReference type="Ensembl" id="ENSAPLP00000020128.1"/>
    </source>
</evidence>
<evidence type="ECO:0000259" key="13">
    <source>
        <dbReference type="SMART" id="SM01360"/>
    </source>
</evidence>
<dbReference type="InterPro" id="IPR041813">
    <property type="entry name" value="A2M_TED"/>
</dbReference>
<evidence type="ECO:0000313" key="16">
    <source>
        <dbReference type="Proteomes" id="UP000016666"/>
    </source>
</evidence>
<dbReference type="GO" id="GO:0005615">
    <property type="term" value="C:extracellular space"/>
    <property type="evidence" value="ECO:0007669"/>
    <property type="project" value="InterPro"/>
</dbReference>
<dbReference type="Ensembl" id="ENSAPLT00000041074.1">
    <property type="protein sequence ID" value="ENSAPLP00000020128.1"/>
    <property type="gene ID" value="ENSAPLG00000006683.2"/>
</dbReference>
<dbReference type="InterPro" id="IPR050473">
    <property type="entry name" value="A2M/Complement_sys"/>
</dbReference>
<dbReference type="InterPro" id="IPR011626">
    <property type="entry name" value="Alpha-macroglobulin_TED"/>
</dbReference>
<evidence type="ECO:0000259" key="14">
    <source>
        <dbReference type="SMART" id="SM01361"/>
    </source>
</evidence>
<evidence type="ECO:0000256" key="11">
    <source>
        <dbReference type="SAM" id="SignalP"/>
    </source>
</evidence>
<dbReference type="InterPro" id="IPR002890">
    <property type="entry name" value="MG2"/>
</dbReference>
<dbReference type="Gene3D" id="1.50.10.20">
    <property type="match status" value="1"/>
</dbReference>
<dbReference type="Gene3D" id="2.60.40.690">
    <property type="entry name" value="Alpha-macroglobulin, receptor-binding domain"/>
    <property type="match status" value="1"/>
</dbReference>
<dbReference type="Pfam" id="PF17789">
    <property type="entry name" value="MG4"/>
    <property type="match status" value="1"/>
</dbReference>
<dbReference type="SUPFAM" id="SSF48239">
    <property type="entry name" value="Terpenoid cyclases/Protein prenyltransferases"/>
    <property type="match status" value="1"/>
</dbReference>
<keyword evidence="3" id="KW-0964">Secreted</keyword>
<dbReference type="InterPro" id="IPR041555">
    <property type="entry name" value="MG3"/>
</dbReference>
<dbReference type="SMART" id="SM01361">
    <property type="entry name" value="A2M_recep"/>
    <property type="match status" value="1"/>
</dbReference>
<feature type="signal peptide" evidence="11">
    <location>
        <begin position="1"/>
        <end position="26"/>
    </location>
</feature>
<feature type="domain" description="Alpha-2-macroglobulin" evidence="13">
    <location>
        <begin position="745"/>
        <end position="835"/>
    </location>
</feature>
<dbReference type="FunFam" id="2.60.40.1930:FF:000002">
    <property type="entry name" value="PZP, alpha-2-macroglobulin like"/>
    <property type="match status" value="1"/>
</dbReference>
<evidence type="ECO:0000256" key="3">
    <source>
        <dbReference type="ARBA" id="ARBA00022525"/>
    </source>
</evidence>
<keyword evidence="4" id="KW-0646">Protease inhibitor</keyword>
<dbReference type="InterPro" id="IPR047565">
    <property type="entry name" value="Alpha-macroglob_thiol-ester_cl"/>
</dbReference>
<name>A0A493T350_ANAPP</name>
<evidence type="ECO:0000256" key="5">
    <source>
        <dbReference type="ARBA" id="ARBA00022729"/>
    </source>
</evidence>
<dbReference type="InterPro" id="IPR036595">
    <property type="entry name" value="A-macroglobulin_rcpt-bd_sf"/>
</dbReference>
<dbReference type="GO" id="GO:0004867">
    <property type="term" value="F:serine-type endopeptidase inhibitor activity"/>
    <property type="evidence" value="ECO:0007669"/>
    <property type="project" value="UniProtKB-KW"/>
</dbReference>
<feature type="domain" description="Alpha-macroglobulin receptor-binding" evidence="14">
    <location>
        <begin position="1377"/>
        <end position="1463"/>
    </location>
</feature>
<feature type="domain" description="Alpha-2-macroglobulin bait region" evidence="12">
    <location>
        <begin position="460"/>
        <end position="608"/>
    </location>
</feature>
<evidence type="ECO:0000256" key="7">
    <source>
        <dbReference type="ARBA" id="ARBA00022966"/>
    </source>
</evidence>
<evidence type="ECO:0000259" key="12">
    <source>
        <dbReference type="SMART" id="SM01359"/>
    </source>
</evidence>
<evidence type="ECO:0000256" key="6">
    <source>
        <dbReference type="ARBA" id="ARBA00022900"/>
    </source>
</evidence>
<organism evidence="15 16">
    <name type="scientific">Anas platyrhynchos platyrhynchos</name>
    <name type="common">Northern mallard</name>
    <dbReference type="NCBI Taxonomy" id="8840"/>
    <lineage>
        <taxon>Eukaryota</taxon>
        <taxon>Metazoa</taxon>
        <taxon>Chordata</taxon>
        <taxon>Craniata</taxon>
        <taxon>Vertebrata</taxon>
        <taxon>Euteleostomi</taxon>
        <taxon>Archelosauria</taxon>
        <taxon>Archosauria</taxon>
        <taxon>Dinosauria</taxon>
        <taxon>Saurischia</taxon>
        <taxon>Theropoda</taxon>
        <taxon>Coelurosauria</taxon>
        <taxon>Aves</taxon>
        <taxon>Neognathae</taxon>
        <taxon>Galloanserae</taxon>
        <taxon>Anseriformes</taxon>
        <taxon>Anatidae</taxon>
        <taxon>Anatinae</taxon>
        <taxon>Anas</taxon>
    </lineage>
</organism>
<evidence type="ECO:0000256" key="8">
    <source>
        <dbReference type="ARBA" id="ARBA00023157"/>
    </source>
</evidence>
<keyword evidence="16" id="KW-1185">Reference proteome</keyword>
<comment type="subcellular location">
    <subcellularLocation>
        <location evidence="1">Secreted</location>
    </subcellularLocation>
</comment>
<keyword evidence="8" id="KW-1015">Disulfide bond</keyword>
<dbReference type="InterPro" id="IPR008930">
    <property type="entry name" value="Terpenoid_cyclase/PrenylTrfase"/>
</dbReference>
<dbReference type="SMART" id="SM01419">
    <property type="entry name" value="Thiol-ester_cl"/>
    <property type="match status" value="1"/>
</dbReference>
<evidence type="ECO:0000256" key="4">
    <source>
        <dbReference type="ARBA" id="ARBA00022690"/>
    </source>
</evidence>
<dbReference type="Pfam" id="PF00207">
    <property type="entry name" value="A2M"/>
    <property type="match status" value="1"/>
</dbReference>